<dbReference type="RefSeq" id="YP_009044696.1">
    <property type="nucleotide sequence ID" value="NC_024384.1"/>
</dbReference>
<dbReference type="GeneID" id="19735807"/>
<proteinExistence type="predicted"/>
<sequence length="233" mass="27485">MRLFVDESGTITRNKNLNNRYFVIAFLETEQPYNVIRQFREAKLKYLKKYPSSKLDITKEIKGSEMPFEMKKLIFNMLSTKSDAKFHFKIVDNHQLVNHLLTNTSLSFNYFIYLTVNEISKIPINPANNYLKMQIDDRNTAIESLNSLQEYLTIKFTMEHPIFSSVETSYKDSQNKDLIQVVDLFANTVFRVCRNHVSAHKTDKRNRELLSLCNIGCDHYFPRHICDLDICYK</sequence>
<dbReference type="Proteomes" id="UP000026992">
    <property type="component" value="Segment"/>
</dbReference>
<reference evidence="1 2" key="1">
    <citation type="journal article" date="2014" name="Appl. Environ. Microbiol.">
        <title>Comparative genomic and morphological analysis of Listeria phages isolated from farm environments.</title>
        <authorList>
            <person name="Denes T."/>
            <person name="Vongkamjan K."/>
            <person name="Ackermann H.W."/>
            <person name="Moreno Switt A.I."/>
            <person name="Wiedmann M."/>
            <person name="den Bakker H.C."/>
        </authorList>
    </citation>
    <scope>NUCLEOTIDE SEQUENCE [LARGE SCALE GENOMIC DNA]</scope>
</reference>
<keyword evidence="2" id="KW-1185">Reference proteome</keyword>
<dbReference type="KEGG" id="vg:19735807"/>
<gene>
    <name evidence="1" type="ORF">LP030-3_050</name>
</gene>
<accession>A0A059T7P7</accession>
<dbReference type="Pfam" id="PF12686">
    <property type="entry name" value="DUF3800"/>
    <property type="match status" value="1"/>
</dbReference>
<name>A0A059T7P7_9CAUD</name>
<dbReference type="OrthoDB" id="7723at10239"/>
<evidence type="ECO:0000313" key="2">
    <source>
        <dbReference type="Proteomes" id="UP000026992"/>
    </source>
</evidence>
<dbReference type="InterPro" id="IPR024524">
    <property type="entry name" value="DUF3800"/>
</dbReference>
<organism evidence="1 2">
    <name type="scientific">Listeria phage LP-030-3</name>
    <dbReference type="NCBI Taxonomy" id="1458852"/>
    <lineage>
        <taxon>Viruses</taxon>
        <taxon>Duplodnaviria</taxon>
        <taxon>Heunggongvirae</taxon>
        <taxon>Uroviricota</taxon>
        <taxon>Caudoviricetes</taxon>
        <taxon>Aquingentivirus</taxon>
        <taxon>Aquingentivirus LP0303</taxon>
    </lineage>
</organism>
<dbReference type="EMBL" id="KJ094022">
    <property type="protein sequence ID" value="AHL18756.1"/>
    <property type="molecule type" value="Genomic_DNA"/>
</dbReference>
<protein>
    <submittedName>
        <fullName evidence="1">DUF3800 domain-containing protein</fullName>
    </submittedName>
</protein>
<evidence type="ECO:0000313" key="1">
    <source>
        <dbReference type="EMBL" id="AHL18756.1"/>
    </source>
</evidence>